<proteinExistence type="predicted"/>
<dbReference type="EMBL" id="NDIQ01000022">
    <property type="protein sequence ID" value="PRT57065.1"/>
    <property type="molecule type" value="Genomic_DNA"/>
</dbReference>
<dbReference type="PROSITE" id="PS50188">
    <property type="entry name" value="B302_SPRY"/>
    <property type="match status" value="1"/>
</dbReference>
<name>A0A2T0FQ08_9ASCO</name>
<dbReference type="OrthoDB" id="25503at2759"/>
<dbReference type="InterPro" id="IPR013320">
    <property type="entry name" value="ConA-like_dom_sf"/>
</dbReference>
<dbReference type="InterPro" id="IPR044736">
    <property type="entry name" value="Gid1/RanBPM/SPLA_SPRY"/>
</dbReference>
<comment type="caution">
    <text evidence="3">The sequence shown here is derived from an EMBL/GenBank/DDBJ whole genome shotgun (WGS) entry which is preliminary data.</text>
</comment>
<dbReference type="SMART" id="SM00449">
    <property type="entry name" value="SPRY"/>
    <property type="match status" value="1"/>
</dbReference>
<feature type="region of interest" description="Disordered" evidence="1">
    <location>
        <begin position="43"/>
        <end position="106"/>
    </location>
</feature>
<dbReference type="PROSITE" id="PS50896">
    <property type="entry name" value="LISH"/>
    <property type="match status" value="1"/>
</dbReference>
<evidence type="ECO:0000256" key="1">
    <source>
        <dbReference type="SAM" id="MobiDB-lite"/>
    </source>
</evidence>
<sequence length="520" mass="58137">MSADPNQSWGSLPAYLNHTAYADIWEYKRDLCENVPHWVKQSALYNKPESSDTTVAPSPELEDSQTNDGQSSQEFESDSDSDAQDSRKPFIKAHKRIPLENPPRFEQRDDIDTLPAMPLPSAWTQIDSSPHQVLESLQVSCEGEEVSVRANHPIPNATGVYYFEIKIESIEPNCEVFVGFSDSRKIDRLSASRSQEPTFCLQVSDGQIAMARSPNHPYAPPSGDDDVIGCCYVFSERVVFFTRNGMDLGTAFNKVSVDGPVYPAMLIEGAAHISTNFGQRDFVYDISSDVLQRKQEALENLKIESLDFQKHQPKKVEPNLIMNKAIADYLTHIGFVDTANVLLEQLNGSALAEPAQAFPNEAKKKRLAIREAVLAGNFSKALEHIGDDILNAQPQLNIEIGCYVIAKAILDGNPILALEICRDLHGRYKDDKTPEAVAKLKIMYELLASPPDAIPDTYRPTGYLNLYEHINSAVLQQMGYSTEAVLPRYLTQAAVLLRLASSEQNECSMVRFRDYIPERY</sequence>
<accession>A0A2T0FQ08</accession>
<dbReference type="InterPro" id="IPR003877">
    <property type="entry name" value="SPRY_dom"/>
</dbReference>
<dbReference type="GeneID" id="36518433"/>
<dbReference type="InterPro" id="IPR043136">
    <property type="entry name" value="B30.2/SPRY_sf"/>
</dbReference>
<dbReference type="SUPFAM" id="SSF49899">
    <property type="entry name" value="Concanavalin A-like lectins/glucanases"/>
    <property type="match status" value="1"/>
</dbReference>
<gene>
    <name evidence="3" type="ORF">B9G98_04685</name>
</gene>
<evidence type="ECO:0000313" key="3">
    <source>
        <dbReference type="EMBL" id="PRT57065.1"/>
    </source>
</evidence>
<dbReference type="CDD" id="cd12885">
    <property type="entry name" value="SPRY_RanBP_like"/>
    <property type="match status" value="1"/>
</dbReference>
<evidence type="ECO:0000313" key="4">
    <source>
        <dbReference type="Proteomes" id="UP000238350"/>
    </source>
</evidence>
<dbReference type="InterPro" id="IPR001870">
    <property type="entry name" value="B30.2/SPRY"/>
</dbReference>
<dbReference type="Proteomes" id="UP000238350">
    <property type="component" value="Unassembled WGS sequence"/>
</dbReference>
<reference evidence="3 4" key="1">
    <citation type="submission" date="2017-04" db="EMBL/GenBank/DDBJ databases">
        <title>Genome sequencing of [Candida] sorbophila.</title>
        <authorList>
            <person name="Ahn J.O."/>
        </authorList>
    </citation>
    <scope>NUCLEOTIDE SEQUENCE [LARGE SCALE GENOMIC DNA]</scope>
    <source>
        <strain evidence="3 4">DS02</strain>
    </source>
</reference>
<evidence type="ECO:0000259" key="2">
    <source>
        <dbReference type="PROSITE" id="PS50188"/>
    </source>
</evidence>
<dbReference type="AlphaFoldDB" id="A0A2T0FQ08"/>
<feature type="domain" description="B30.2/SPRY" evidence="2">
    <location>
        <begin position="86"/>
        <end position="282"/>
    </location>
</feature>
<keyword evidence="4" id="KW-1185">Reference proteome</keyword>
<protein>
    <submittedName>
        <fullName evidence="3">Ran-binding protein 9</fullName>
    </submittedName>
</protein>
<organism evidence="3 4">
    <name type="scientific">Wickerhamiella sorbophila</name>
    <dbReference type="NCBI Taxonomy" id="45607"/>
    <lineage>
        <taxon>Eukaryota</taxon>
        <taxon>Fungi</taxon>
        <taxon>Dikarya</taxon>
        <taxon>Ascomycota</taxon>
        <taxon>Saccharomycotina</taxon>
        <taxon>Dipodascomycetes</taxon>
        <taxon>Dipodascales</taxon>
        <taxon>Trichomonascaceae</taxon>
        <taxon>Wickerhamiella</taxon>
    </lineage>
</organism>
<dbReference type="Gene3D" id="2.60.120.920">
    <property type="match status" value="1"/>
</dbReference>
<dbReference type="InterPro" id="IPR050618">
    <property type="entry name" value="Ubq-SigPath_Reg"/>
</dbReference>
<dbReference type="PANTHER" id="PTHR12864">
    <property type="entry name" value="RAN BINDING PROTEIN 9-RELATED"/>
    <property type="match status" value="1"/>
</dbReference>
<dbReference type="RefSeq" id="XP_024667010.1">
    <property type="nucleotide sequence ID" value="XM_024811242.1"/>
</dbReference>
<dbReference type="STRING" id="45607.A0A2T0FQ08"/>
<dbReference type="Pfam" id="PF00622">
    <property type="entry name" value="SPRY"/>
    <property type="match status" value="1"/>
</dbReference>
<dbReference type="InterPro" id="IPR006594">
    <property type="entry name" value="LisH"/>
</dbReference>